<keyword evidence="7 9" id="KW-0472">Membrane</keyword>
<dbReference type="InterPro" id="IPR011701">
    <property type="entry name" value="MFS"/>
</dbReference>
<feature type="transmembrane region" description="Helical" evidence="9">
    <location>
        <begin position="581"/>
        <end position="602"/>
    </location>
</feature>
<evidence type="ECO:0000256" key="3">
    <source>
        <dbReference type="ARBA" id="ARBA00022448"/>
    </source>
</evidence>
<feature type="transmembrane region" description="Helical" evidence="9">
    <location>
        <begin position="368"/>
        <end position="385"/>
    </location>
</feature>
<dbReference type="OMA" id="VMLNTAW"/>
<dbReference type="VEuPathDB" id="FungiDB:DEHA2C05390g"/>
<dbReference type="InterPro" id="IPR036259">
    <property type="entry name" value="MFS_trans_sf"/>
</dbReference>
<dbReference type="eggNOG" id="KOG0254">
    <property type="taxonomic scope" value="Eukaryota"/>
</dbReference>
<protein>
    <submittedName>
        <fullName evidence="10">DEHA2C05390p</fullName>
    </submittedName>
</protein>
<dbReference type="Gene3D" id="1.20.1250.20">
    <property type="entry name" value="MFS general substrate transporter like domains"/>
    <property type="match status" value="2"/>
</dbReference>
<dbReference type="GeneID" id="2900799"/>
<keyword evidence="4 9" id="KW-0812">Transmembrane</keyword>
<evidence type="ECO:0000313" key="10">
    <source>
        <dbReference type="EMBL" id="CAG85973.1"/>
    </source>
</evidence>
<evidence type="ECO:0000256" key="8">
    <source>
        <dbReference type="SAM" id="MobiDB-lite"/>
    </source>
</evidence>
<dbReference type="OrthoDB" id="2241241at2759"/>
<proteinExistence type="inferred from homology"/>
<dbReference type="GO" id="GO:0005768">
    <property type="term" value="C:endosome"/>
    <property type="evidence" value="ECO:0007669"/>
    <property type="project" value="TreeGrafter"/>
</dbReference>
<feature type="region of interest" description="Disordered" evidence="8">
    <location>
        <begin position="1"/>
        <end position="40"/>
    </location>
</feature>
<keyword evidence="11" id="KW-1185">Reference proteome</keyword>
<feature type="transmembrane region" description="Helical" evidence="9">
    <location>
        <begin position="226"/>
        <end position="253"/>
    </location>
</feature>
<reference evidence="10 11" key="1">
    <citation type="journal article" date="2004" name="Nature">
        <title>Genome evolution in yeasts.</title>
        <authorList>
            <consortium name="Genolevures"/>
            <person name="Dujon B."/>
            <person name="Sherman D."/>
            <person name="Fischer G."/>
            <person name="Durrens P."/>
            <person name="Casaregola S."/>
            <person name="Lafontaine I."/>
            <person name="de Montigny J."/>
            <person name="Marck C."/>
            <person name="Neuveglise C."/>
            <person name="Talla E."/>
            <person name="Goffard N."/>
            <person name="Frangeul L."/>
            <person name="Aigle M."/>
            <person name="Anthouard V."/>
            <person name="Babour A."/>
            <person name="Barbe V."/>
            <person name="Barnay S."/>
            <person name="Blanchin S."/>
            <person name="Beckerich J.M."/>
            <person name="Beyne E."/>
            <person name="Bleykasten C."/>
            <person name="Boisrame A."/>
            <person name="Boyer J."/>
            <person name="Cattolico L."/>
            <person name="Confanioleri F."/>
            <person name="de Daruvar A."/>
            <person name="Despons L."/>
            <person name="Fabre E."/>
            <person name="Fairhead C."/>
            <person name="Ferry-Dumazet H."/>
            <person name="Groppi A."/>
            <person name="Hantraye F."/>
            <person name="Hennequin C."/>
            <person name="Jauniaux N."/>
            <person name="Joyet P."/>
            <person name="Kachouri R."/>
            <person name="Kerrest A."/>
            <person name="Koszul R."/>
            <person name="Lemaire M."/>
            <person name="Lesur I."/>
            <person name="Ma L."/>
            <person name="Muller H."/>
            <person name="Nicaud J.M."/>
            <person name="Nikolski M."/>
            <person name="Oztas S."/>
            <person name="Ozier-Kalogeropoulos O."/>
            <person name="Pellenz S."/>
            <person name="Potier S."/>
            <person name="Richard G.F."/>
            <person name="Straub M.L."/>
            <person name="Suleau A."/>
            <person name="Swennene D."/>
            <person name="Tekaia F."/>
            <person name="Wesolowski-Louvel M."/>
            <person name="Westhof E."/>
            <person name="Wirth B."/>
            <person name="Zeniou-Meyer M."/>
            <person name="Zivanovic I."/>
            <person name="Bolotin-Fukuhara M."/>
            <person name="Thierry A."/>
            <person name="Bouchier C."/>
            <person name="Caudron B."/>
            <person name="Scarpelli C."/>
            <person name="Gaillardin C."/>
            <person name="Weissenbach J."/>
            <person name="Wincker P."/>
            <person name="Souciet J.L."/>
        </authorList>
    </citation>
    <scope>NUCLEOTIDE SEQUENCE [LARGE SCALE GENOMIC DNA]</scope>
    <source>
        <strain evidence="11">ATCC 36239 / CBS 767 / BCRC 21394 / JCM 1990 / NBRC 0083 / IGC 2968</strain>
    </source>
</reference>
<evidence type="ECO:0000256" key="7">
    <source>
        <dbReference type="ARBA" id="ARBA00023136"/>
    </source>
</evidence>
<name>Q6BV47_DEBHA</name>
<comment type="similarity">
    <text evidence="2">Belongs to the major facilitator superfamily.</text>
</comment>
<keyword evidence="5 9" id="KW-1133">Transmembrane helix</keyword>
<dbReference type="GO" id="GO:0005886">
    <property type="term" value="C:plasma membrane"/>
    <property type="evidence" value="ECO:0007669"/>
    <property type="project" value="TreeGrafter"/>
</dbReference>
<feature type="transmembrane region" description="Helical" evidence="9">
    <location>
        <begin position="196"/>
        <end position="214"/>
    </location>
</feature>
<dbReference type="GO" id="GO:0015343">
    <property type="term" value="F:siderophore-iron transmembrane transporter activity"/>
    <property type="evidence" value="ECO:0007669"/>
    <property type="project" value="TreeGrafter"/>
</dbReference>
<dbReference type="InParanoid" id="Q6BV47"/>
<keyword evidence="3" id="KW-0813">Transport</keyword>
<dbReference type="PANTHER" id="PTHR23501">
    <property type="entry name" value="MAJOR FACILITATOR SUPERFAMILY"/>
    <property type="match status" value="1"/>
</dbReference>
<evidence type="ECO:0000256" key="2">
    <source>
        <dbReference type="ARBA" id="ARBA00008335"/>
    </source>
</evidence>
<dbReference type="SUPFAM" id="SSF103473">
    <property type="entry name" value="MFS general substrate transporter"/>
    <property type="match status" value="1"/>
</dbReference>
<accession>Q6BV47</accession>
<dbReference type="KEGG" id="dha:DEHA2C05390g"/>
<dbReference type="Proteomes" id="UP000000599">
    <property type="component" value="Chromosome C"/>
</dbReference>
<feature type="transmembrane region" description="Helical" evidence="9">
    <location>
        <begin position="331"/>
        <end position="348"/>
    </location>
</feature>
<feature type="transmembrane region" description="Helical" evidence="9">
    <location>
        <begin position="287"/>
        <end position="311"/>
    </location>
</feature>
<feature type="transmembrane region" description="Helical" evidence="9">
    <location>
        <begin position="137"/>
        <end position="156"/>
    </location>
</feature>
<evidence type="ECO:0000256" key="5">
    <source>
        <dbReference type="ARBA" id="ARBA00022989"/>
    </source>
</evidence>
<dbReference type="EMBL" id="CR382135">
    <property type="protein sequence ID" value="CAG85973.1"/>
    <property type="molecule type" value="Genomic_DNA"/>
</dbReference>
<feature type="compositionally biased region" description="Basic and acidic residues" evidence="8">
    <location>
        <begin position="20"/>
        <end position="33"/>
    </location>
</feature>
<comment type="subcellular location">
    <subcellularLocation>
        <location evidence="1">Endomembrane system</location>
        <topology evidence="1">Multi-pass membrane protein</topology>
    </subcellularLocation>
</comment>
<organism evidence="10 11">
    <name type="scientific">Debaryomyces hansenii (strain ATCC 36239 / CBS 767 / BCRC 21394 / JCM 1990 / NBRC 0083 / IGC 2968)</name>
    <name type="common">Yeast</name>
    <name type="synonym">Torulaspora hansenii</name>
    <dbReference type="NCBI Taxonomy" id="284592"/>
    <lineage>
        <taxon>Eukaryota</taxon>
        <taxon>Fungi</taxon>
        <taxon>Dikarya</taxon>
        <taxon>Ascomycota</taxon>
        <taxon>Saccharomycotina</taxon>
        <taxon>Pichiomycetes</taxon>
        <taxon>Debaryomycetaceae</taxon>
        <taxon>Debaryomyces</taxon>
    </lineage>
</organism>
<dbReference type="Pfam" id="PF07690">
    <property type="entry name" value="MFS_1"/>
    <property type="match status" value="1"/>
</dbReference>
<keyword evidence="6" id="KW-0406">Ion transport</keyword>
<evidence type="ECO:0000313" key="11">
    <source>
        <dbReference type="Proteomes" id="UP000000599"/>
    </source>
</evidence>
<dbReference type="FunCoup" id="Q6BV47">
    <property type="interactions" value="35"/>
</dbReference>
<feature type="transmembrane region" description="Helical" evidence="9">
    <location>
        <begin position="171"/>
        <end position="189"/>
    </location>
</feature>
<dbReference type="HOGENOM" id="CLU_012970_2_1_1"/>
<dbReference type="AlphaFoldDB" id="Q6BV47"/>
<dbReference type="PANTHER" id="PTHR23501:SF92">
    <property type="entry name" value="GLUTATHIONE EXCHANGER 1-RELATED"/>
    <property type="match status" value="1"/>
</dbReference>
<dbReference type="GO" id="GO:0005774">
    <property type="term" value="C:vacuolar membrane"/>
    <property type="evidence" value="ECO:0007669"/>
    <property type="project" value="TreeGrafter"/>
</dbReference>
<dbReference type="RefSeq" id="XP_457922.1">
    <property type="nucleotide sequence ID" value="XM_457922.1"/>
</dbReference>
<sequence length="655" mass="73431">MSYSDTSSFRDTAAATGSEDFDKSSKVREHDGSEDIPQGYNEQSIPMVVKSTSKSYGIRRSEILVEQFTHPAFSILFLFCVFICAYAYSLDGTVRFTYQGYATNSYDQHSLLAAINVIRSVIAAASQPTYARLSDIFGRLELLIFSIILYAMGTVIESQAYDIYRFAGGSVLYQAGYSGVMLILQVILADFSNLNWRLLCSLIPATPFIINTWVSGNVTESALATYSWNFCIGMWAFIFPLACIPILGCLIAMQVKARKTPEWRQIRAEEKESNRWRSWKDNVIVDLFFKIDVIGILFIICILGFILVPMTIAGGKTDDGAVREAWKEAKIIVPLVIGFVLIFPFILWEYKFSKYPVVPFQLMKDRGVWSALFIAIMINFVWYLPNDFMYPVLLVAMRASIKAGTRITSLYSFVSTITGVLFGLLIVPWARRLKPFIIFGGLCWIASMAILYSYRGANDGIESEKYLNGVIGGLCFMGFGAGLFTYPTQVSIQTCTNHEHMAIVISLYLAFYNIGSAFGSCVSGAVWTNTLYKYLLDKFTEAGLDTSAAELAYGKPYDFIAIYTWGTPERVAVVLAYAQTQRLLCIIGLCLSVILFIATFLLRDHKLESVQSLELAHEEGIKAEDGEVVVNDYDNDLVFSKIKSLFKRKEKNDAI</sequence>
<gene>
    <name evidence="10" type="ordered locus">DEHA2C05390g</name>
</gene>
<feature type="transmembrane region" description="Helical" evidence="9">
    <location>
        <begin position="436"/>
        <end position="454"/>
    </location>
</feature>
<evidence type="ECO:0000256" key="6">
    <source>
        <dbReference type="ARBA" id="ARBA00023065"/>
    </source>
</evidence>
<feature type="transmembrane region" description="Helical" evidence="9">
    <location>
        <begin position="68"/>
        <end position="88"/>
    </location>
</feature>
<dbReference type="FunFam" id="1.20.1250.20:FF:000197">
    <property type="entry name" value="Siderophore iron transporter 1"/>
    <property type="match status" value="1"/>
</dbReference>
<evidence type="ECO:0000256" key="4">
    <source>
        <dbReference type="ARBA" id="ARBA00022692"/>
    </source>
</evidence>
<feature type="transmembrane region" description="Helical" evidence="9">
    <location>
        <begin position="507"/>
        <end position="527"/>
    </location>
</feature>
<evidence type="ECO:0000256" key="1">
    <source>
        <dbReference type="ARBA" id="ARBA00004127"/>
    </source>
</evidence>
<feature type="compositionally biased region" description="Polar residues" evidence="8">
    <location>
        <begin position="1"/>
        <end position="10"/>
    </location>
</feature>
<evidence type="ECO:0000256" key="9">
    <source>
        <dbReference type="SAM" id="Phobius"/>
    </source>
</evidence>
<feature type="transmembrane region" description="Helical" evidence="9">
    <location>
        <begin position="466"/>
        <end position="486"/>
    </location>
</feature>
<feature type="transmembrane region" description="Helical" evidence="9">
    <location>
        <begin position="410"/>
        <end position="429"/>
    </location>
</feature>